<feature type="domain" description="SGNH hydrolase-type esterase" evidence="2">
    <location>
        <begin position="250"/>
        <end position="412"/>
    </location>
</feature>
<evidence type="ECO:0000313" key="3">
    <source>
        <dbReference type="EMBL" id="KAB7740697.1"/>
    </source>
</evidence>
<dbReference type="Gene3D" id="3.40.50.1110">
    <property type="entry name" value="SGNH hydrolase"/>
    <property type="match status" value="1"/>
</dbReference>
<evidence type="ECO:0000256" key="1">
    <source>
        <dbReference type="SAM" id="MobiDB-lite"/>
    </source>
</evidence>
<name>A0A6N6VIJ2_9HYPH</name>
<organism evidence="3 4">
    <name type="scientific">Parvibaculum sedimenti</name>
    <dbReference type="NCBI Taxonomy" id="2608632"/>
    <lineage>
        <taxon>Bacteria</taxon>
        <taxon>Pseudomonadati</taxon>
        <taxon>Pseudomonadota</taxon>
        <taxon>Alphaproteobacteria</taxon>
        <taxon>Hyphomicrobiales</taxon>
        <taxon>Parvibaculaceae</taxon>
        <taxon>Parvibaculum</taxon>
    </lineage>
</organism>
<feature type="region of interest" description="Disordered" evidence="1">
    <location>
        <begin position="1"/>
        <end position="23"/>
    </location>
</feature>
<evidence type="ECO:0000313" key="4">
    <source>
        <dbReference type="Proteomes" id="UP000468901"/>
    </source>
</evidence>
<reference evidence="3 4" key="1">
    <citation type="submission" date="2019-09" db="EMBL/GenBank/DDBJ databases">
        <title>Parvibaculum sedimenti sp. nov., isolated from sediment.</title>
        <authorList>
            <person name="Wang Y."/>
        </authorList>
    </citation>
    <scope>NUCLEOTIDE SEQUENCE [LARGE SCALE GENOMIC DNA]</scope>
    <source>
        <strain evidence="3 4">HXT-9</strain>
    </source>
</reference>
<dbReference type="Proteomes" id="UP000468901">
    <property type="component" value="Unassembled WGS sequence"/>
</dbReference>
<protein>
    <recommendedName>
        <fullName evidence="2">SGNH hydrolase-type esterase domain-containing protein</fullName>
    </recommendedName>
</protein>
<accession>A0A6N6VIJ2</accession>
<comment type="caution">
    <text evidence="3">The sequence shown here is derived from an EMBL/GenBank/DDBJ whole genome shotgun (WGS) entry which is preliminary data.</text>
</comment>
<proteinExistence type="predicted"/>
<gene>
    <name evidence="3" type="ORF">F2P47_06505</name>
</gene>
<keyword evidence="4" id="KW-1185">Reference proteome</keyword>
<dbReference type="InterPro" id="IPR036514">
    <property type="entry name" value="SGNH_hydro_sf"/>
</dbReference>
<dbReference type="EMBL" id="WESC01000005">
    <property type="protein sequence ID" value="KAB7740697.1"/>
    <property type="molecule type" value="Genomic_DNA"/>
</dbReference>
<dbReference type="Pfam" id="PF13472">
    <property type="entry name" value="Lipase_GDSL_2"/>
    <property type="match status" value="1"/>
</dbReference>
<sequence length="432" mass="44889">MRAGSRAGSPISDPAAATIGAGPVPRGDRLSPAIRGAKFAIGALVVFVSACAAEPHCAERPASAGLADFHAALGDLEAGKRRTINILHLGDSHIALDHLTGVLRGDWTRTYGDAGRGLPPGNPYRYYAPQGYKVSMTGPWVAASSLKAGATGPFGISGYRISATSAAARTSIEKEGGAFDEVEIEAMGGPSTGSLMVALDGAVSLRLSTRAPRTGLVRLRVPAASAHRVEIRPAGDGEIALLGWALITGRPGIRYDSYGISGATLDVVGHWDQGVVDAQIAALRPDLVILGYGTNEGFNDRLDLHAYAAKLGTLIARLKRLSPHASIAVLGPLDGARKAKSGEAATCGGGWTTPPKLAALRDVQKSVAAKQDAFYFDLSGVMDGACGIARWADAHPPLAWPDRVHLRTDGARRAGAALLRALMPHTKTCGQR</sequence>
<evidence type="ECO:0000259" key="2">
    <source>
        <dbReference type="Pfam" id="PF13472"/>
    </source>
</evidence>
<dbReference type="AlphaFoldDB" id="A0A6N6VIJ2"/>
<dbReference type="GO" id="GO:0016788">
    <property type="term" value="F:hydrolase activity, acting on ester bonds"/>
    <property type="evidence" value="ECO:0007669"/>
    <property type="project" value="UniProtKB-ARBA"/>
</dbReference>
<dbReference type="Gene3D" id="2.60.120.1360">
    <property type="match status" value="1"/>
</dbReference>
<dbReference type="SUPFAM" id="SSF52266">
    <property type="entry name" value="SGNH hydrolase"/>
    <property type="match status" value="1"/>
</dbReference>
<dbReference type="InterPro" id="IPR013830">
    <property type="entry name" value="SGNH_hydro"/>
</dbReference>